<accession>A0ACB8UUL0</accession>
<name>A0ACB8UUL0_9EURO</name>
<organism evidence="1">
    <name type="scientific">Ophidiomyces ophidiicola</name>
    <dbReference type="NCBI Taxonomy" id="1387563"/>
    <lineage>
        <taxon>Eukaryota</taxon>
        <taxon>Fungi</taxon>
        <taxon>Dikarya</taxon>
        <taxon>Ascomycota</taxon>
        <taxon>Pezizomycotina</taxon>
        <taxon>Eurotiomycetes</taxon>
        <taxon>Eurotiomycetidae</taxon>
        <taxon>Onygenales</taxon>
        <taxon>Onygenaceae</taxon>
        <taxon>Ophidiomyces</taxon>
    </lineage>
</organism>
<proteinExistence type="predicted"/>
<protein>
    <submittedName>
        <fullName evidence="1">Uncharacterized protein</fullName>
    </submittedName>
</protein>
<comment type="caution">
    <text evidence="1">The sequence shown here is derived from an EMBL/GenBank/DDBJ whole genome shotgun (WGS) entry which is preliminary data.</text>
</comment>
<reference evidence="1" key="1">
    <citation type="journal article" date="2022" name="bioRxiv">
        <title>Population genetic analysis of Ophidiomyces ophidiicola, the causative agent of snake fungal disease, indicates recent introductions to the USA.</title>
        <authorList>
            <person name="Ladner J.T."/>
            <person name="Palmer J.M."/>
            <person name="Ettinger C.L."/>
            <person name="Stajich J.E."/>
            <person name="Farrell T.M."/>
            <person name="Glorioso B.M."/>
            <person name="Lawson B."/>
            <person name="Price S.J."/>
            <person name="Stengle A.G."/>
            <person name="Grear D.A."/>
            <person name="Lorch J.M."/>
        </authorList>
    </citation>
    <scope>NUCLEOTIDE SEQUENCE</scope>
    <source>
        <strain evidence="1">NWHC 24266-5</strain>
    </source>
</reference>
<gene>
    <name evidence="1" type="ORF">LOY88_004035</name>
</gene>
<evidence type="ECO:0000313" key="1">
    <source>
        <dbReference type="EMBL" id="KAI2385534.1"/>
    </source>
</evidence>
<dbReference type="EMBL" id="JALBCA010000057">
    <property type="protein sequence ID" value="KAI2385534.1"/>
    <property type="molecule type" value="Genomic_DNA"/>
</dbReference>
<sequence>MASPVYHPLRLVLAPNLPVDMPLPDGSCSSSASTPEPDTAAAAAAAHPPKRKGGRKPIYATSEERKQRNRQAQAAFRERRSEYIKQLEATIQRHEDALRALQQNHRAAADECLMLRYKNSLLERLLLEKGIDVHAELRLKTTTAAAPANALPAAQRPHQKSPFARPPPLAHPGGFSAPAAAAAAALTPVSMNSPDSNPTPRPPSNSSASGPARSQAPYFMVPFQKHYDPLEPEYDPPQHQHSNNHNHSHADCPPSSSSHNPTTTTTTTPFGLPRPNSNNHNNNPPHPDILAQLGDDGLGSLSAFVDHFDPMLDADPFGLSASMHFHTPLSYTQSNIR</sequence>